<organism evidence="7">
    <name type="scientific">Leuconostoc mesenteroides</name>
    <dbReference type="NCBI Taxonomy" id="1245"/>
    <lineage>
        <taxon>Bacteria</taxon>
        <taxon>Bacillati</taxon>
        <taxon>Bacillota</taxon>
        <taxon>Bacilli</taxon>
        <taxon>Lactobacillales</taxon>
        <taxon>Lactobacillaceae</taxon>
        <taxon>Leuconostoc</taxon>
    </lineage>
</organism>
<evidence type="ECO:0000313" key="7">
    <source>
        <dbReference type="EMBL" id="QOW37898.1"/>
    </source>
</evidence>
<feature type="transmembrane region" description="Helical" evidence="6">
    <location>
        <begin position="248"/>
        <end position="268"/>
    </location>
</feature>
<keyword evidence="4 6" id="KW-1133">Transmembrane helix</keyword>
<feature type="transmembrane region" description="Helical" evidence="6">
    <location>
        <begin position="140"/>
        <end position="159"/>
    </location>
</feature>
<feature type="transmembrane region" description="Helical" evidence="6">
    <location>
        <begin position="409"/>
        <end position="433"/>
    </location>
</feature>
<keyword evidence="2" id="KW-1003">Cell membrane</keyword>
<feature type="transmembrane region" description="Helical" evidence="6">
    <location>
        <begin position="84"/>
        <end position="103"/>
    </location>
</feature>
<feature type="transmembrane region" description="Helical" evidence="6">
    <location>
        <begin position="165"/>
        <end position="191"/>
    </location>
</feature>
<proteinExistence type="predicted"/>
<feature type="transmembrane region" description="Helical" evidence="6">
    <location>
        <begin position="109"/>
        <end position="131"/>
    </location>
</feature>
<feature type="transmembrane region" description="Helical" evidence="6">
    <location>
        <begin position="289"/>
        <end position="314"/>
    </location>
</feature>
<feature type="transmembrane region" description="Helical" evidence="6">
    <location>
        <begin position="380"/>
        <end position="397"/>
    </location>
</feature>
<evidence type="ECO:0000256" key="5">
    <source>
        <dbReference type="ARBA" id="ARBA00023136"/>
    </source>
</evidence>
<evidence type="ECO:0000256" key="6">
    <source>
        <dbReference type="SAM" id="Phobius"/>
    </source>
</evidence>
<dbReference type="PANTHER" id="PTHR30250">
    <property type="entry name" value="PST FAMILY PREDICTED COLANIC ACID TRANSPORTER"/>
    <property type="match status" value="1"/>
</dbReference>
<dbReference type="InterPro" id="IPR002797">
    <property type="entry name" value="Polysacc_synth"/>
</dbReference>
<comment type="subcellular location">
    <subcellularLocation>
        <location evidence="1">Cell membrane</location>
        <topology evidence="1">Multi-pass membrane protein</topology>
    </subcellularLocation>
</comment>
<feature type="transmembrane region" description="Helical" evidence="6">
    <location>
        <begin position="439"/>
        <end position="459"/>
    </location>
</feature>
<feature type="transmembrane region" description="Helical" evidence="6">
    <location>
        <begin position="212"/>
        <end position="233"/>
    </location>
</feature>
<dbReference type="PANTHER" id="PTHR30250:SF11">
    <property type="entry name" value="O-ANTIGEN TRANSPORTER-RELATED"/>
    <property type="match status" value="1"/>
</dbReference>
<name>A0A7S6VFQ9_LEUME</name>
<dbReference type="AlphaFoldDB" id="A0A7S6VFQ9"/>
<evidence type="ECO:0000256" key="1">
    <source>
        <dbReference type="ARBA" id="ARBA00004651"/>
    </source>
</evidence>
<evidence type="ECO:0000256" key="2">
    <source>
        <dbReference type="ARBA" id="ARBA00022475"/>
    </source>
</evidence>
<evidence type="ECO:0000256" key="3">
    <source>
        <dbReference type="ARBA" id="ARBA00022692"/>
    </source>
</evidence>
<keyword evidence="3 6" id="KW-0812">Transmembrane</keyword>
<accession>A0A7S6VFQ9</accession>
<reference evidence="7" key="1">
    <citation type="journal article" date="2020" name="FEMS Microbiol. Lett.">
        <title>Screening for texturing Leuconostoc and genomics behind polysaccharide production.</title>
        <authorList>
            <person name="Poulsen V.K."/>
            <person name="Koza A."/>
            <person name="Al-Nakeeb K."/>
            <person name="Oeregaard G."/>
        </authorList>
    </citation>
    <scope>NUCLEOTIDE SEQUENCE</scope>
    <source>
        <strain evidence="7">Ln2</strain>
    </source>
</reference>
<protein>
    <submittedName>
        <fullName evidence="7">Wzx</fullName>
    </submittedName>
</protein>
<evidence type="ECO:0000256" key="4">
    <source>
        <dbReference type="ARBA" id="ARBA00022989"/>
    </source>
</evidence>
<dbReference type="EMBL" id="MT799688">
    <property type="protein sequence ID" value="QOW37898.1"/>
    <property type="molecule type" value="Genomic_DNA"/>
</dbReference>
<feature type="transmembrane region" description="Helical" evidence="6">
    <location>
        <begin position="353"/>
        <end position="374"/>
    </location>
</feature>
<keyword evidence="5 6" id="KW-0472">Membrane</keyword>
<dbReference type="GO" id="GO:0005886">
    <property type="term" value="C:plasma membrane"/>
    <property type="evidence" value="ECO:0007669"/>
    <property type="project" value="UniProtKB-SubCell"/>
</dbReference>
<dbReference type="RefSeq" id="WP_273709299.1">
    <property type="nucleotide sequence ID" value="NZ_JAQPWX010000017.1"/>
</dbReference>
<sequence length="471" mass="53524">MKTLLKNYLYTATYQFLLLVLPIVTLPYVSRVLLPKGIGLNAWVYSVNSYFVMFAVLGLTVYAQREIATKRENNIELSRSFWRIEFASIFMGTISLICYMIFVTSYDRYTVYLMAYSLSIVAVIFDVSWLFSGLEKFKILAFRNIIVKLLAVSSIFLFVRSSDDILLYILIQSGSILISNISLWPSAIKLVGWPKKIKFNEIFEQITGSFQLFIPQISVSIYLTLNKILLGIFSNNEQVGFFDSSDKIIRMIFSLFVAVSTVVMPRVANMYANQKISNINKLLKSIMTITLFVLFPLMFILYLFAPIFVNILFGSRYVEMIGILRLMTIMLPSLAIANVMGNQVLVPLKMIKEYTLSIVYGAIINLAIEIPLIVLFRANGAAIAVVFAEAVVMSFQIKYSRKILDMQAIFKPSTAIFITGTVLIFFAFALSLLNFSTQIIILISGVLLITYFVLNYKIVKNILKMDIKERG</sequence>
<feature type="transmembrane region" description="Helical" evidence="6">
    <location>
        <begin position="12"/>
        <end position="30"/>
    </location>
</feature>
<dbReference type="InterPro" id="IPR050833">
    <property type="entry name" value="Poly_Biosynth_Transport"/>
</dbReference>
<dbReference type="Pfam" id="PF01943">
    <property type="entry name" value="Polysacc_synt"/>
    <property type="match status" value="1"/>
</dbReference>
<feature type="transmembrane region" description="Helical" evidence="6">
    <location>
        <begin position="320"/>
        <end position="341"/>
    </location>
</feature>
<feature type="transmembrane region" description="Helical" evidence="6">
    <location>
        <begin position="42"/>
        <end position="63"/>
    </location>
</feature>